<dbReference type="Proteomes" id="UP000505302">
    <property type="component" value="Segment"/>
</dbReference>
<evidence type="ECO:0000313" key="2">
    <source>
        <dbReference type="EMBL" id="BCG45022.1"/>
    </source>
</evidence>
<dbReference type="EMBL" id="LC553734">
    <property type="protein sequence ID" value="BCG45022.1"/>
    <property type="molecule type" value="Genomic_DNA"/>
</dbReference>
<accession>A0A6J4EF38</accession>
<protein>
    <submittedName>
        <fullName evidence="2">Uncharacterized protein</fullName>
    </submittedName>
</protein>
<evidence type="ECO:0000313" key="3">
    <source>
        <dbReference type="Proteomes" id="UP000505302"/>
    </source>
</evidence>
<dbReference type="KEGG" id="vg:77949296"/>
<proteinExistence type="predicted"/>
<sequence length="555" mass="60329">MQQTSYAYLRSQDPRNQIYGVKQGAASASPYMARPTYPAADVSMYNRRPPASPVGLSSLVATAQEDQEAMLNPGFRQRLMEAENQGTPTSLQGIDIGEPAPAINNPDLSSDEGLQAAGLMPSDPLPVTPPRKPLEETDKEFSPVQVEQAQNVINTLANSNPAPEGMAGATRAKDQERINNDIMEVAKAKDPAQAWNELQKQPFYQKSSFYTGLMGVGLSIMSGKSPIEAFQIGSGLAAQDETKQQLEANRDALLEQGYSQDSVAAAIASGDPSLLKMRQMSPQEKMALAAQDEERANREWDRRQQIQENSMRERAAETRRAAEERANAQFEKQKELIGYRDQVKADRAEKAAQSFTFNPKEVRLAQNTAEGTVAKQWAEKAGLFNQSHKDLDLADKAVKDKDYQTARSAYMQAIMNSARAEIGANRSLQADDLAHFAEDPSIFVKLGNTWSLKAGYRPSDAALSYARKQATVGATSAEKGVKDAKKATIEAYIGSGMDKKRATALVNRAIPSAGFYDPFGTFESEAEAAVGGDATNPRLTGALSSAPADTSWMLQ</sequence>
<reference evidence="2 3" key="1">
    <citation type="submission" date="2020-06" db="EMBL/GenBank/DDBJ databases">
        <title>Complete Genome Sequence of the phage EK010 isolated from swine sewage.</title>
        <authorList>
            <person name="Shahin K."/>
            <person name="Bao H."/>
            <person name="Soleimani-Delfan A."/>
            <person name="Wang R."/>
        </authorList>
    </citation>
    <scope>NUCLEOTIDE SEQUENCE [LARGE SCALE GENOMIC DNA]</scope>
</reference>
<dbReference type="GeneID" id="77949296"/>
<dbReference type="RefSeq" id="YP_010673006.1">
    <property type="nucleotide sequence ID" value="NC_070981.1"/>
</dbReference>
<feature type="region of interest" description="Disordered" evidence="1">
    <location>
        <begin position="85"/>
        <end position="137"/>
    </location>
</feature>
<organism evidence="2 3">
    <name type="scientific">Escherichia phage EK010</name>
    <dbReference type="NCBI Taxonomy" id="2742112"/>
    <lineage>
        <taxon>Viruses</taxon>
        <taxon>Duplodnaviria</taxon>
        <taxon>Heunggongvirae</taxon>
        <taxon>Uroviricota</taxon>
        <taxon>Caudoviricetes</taxon>
        <taxon>Mktvariviridae</taxon>
        <taxon>Gordonclarkvirinae</taxon>
        <taxon>Suseptimavirus</taxon>
        <taxon>Suseptimavirus EK010</taxon>
    </lineage>
</organism>
<name>A0A6J4EF38_9CAUD</name>
<keyword evidence="3" id="KW-1185">Reference proteome</keyword>
<evidence type="ECO:0000256" key="1">
    <source>
        <dbReference type="SAM" id="MobiDB-lite"/>
    </source>
</evidence>